<evidence type="ECO:0000256" key="5">
    <source>
        <dbReference type="SAM" id="MobiDB-lite"/>
    </source>
</evidence>
<accession>A0AAF3EE90</accession>
<dbReference type="InterPro" id="IPR045230">
    <property type="entry name" value="MBS1/2-like"/>
</dbReference>
<protein>
    <recommendedName>
        <fullName evidence="8">Zinc finger protein 706</fullName>
    </recommendedName>
</protein>
<dbReference type="AlphaFoldDB" id="A0AAF3EE90"/>
<evidence type="ECO:0000313" key="7">
    <source>
        <dbReference type="WBParaSite" id="MBELARI_LOCUS12284"/>
    </source>
</evidence>
<evidence type="ECO:0000256" key="1">
    <source>
        <dbReference type="ARBA" id="ARBA00004123"/>
    </source>
</evidence>
<reference evidence="7" key="1">
    <citation type="submission" date="2024-02" db="UniProtKB">
        <authorList>
            <consortium name="WormBaseParasite"/>
        </authorList>
    </citation>
    <scope>IDENTIFICATION</scope>
</reference>
<evidence type="ECO:0000256" key="2">
    <source>
        <dbReference type="ARBA" id="ARBA00004496"/>
    </source>
</evidence>
<evidence type="ECO:0008006" key="8">
    <source>
        <dbReference type="Google" id="ProtNLM"/>
    </source>
</evidence>
<dbReference type="Proteomes" id="UP000887575">
    <property type="component" value="Unassembled WGS sequence"/>
</dbReference>
<keyword evidence="3" id="KW-0963">Cytoplasm</keyword>
<feature type="compositionally biased region" description="Basic and acidic residues" evidence="5">
    <location>
        <begin position="65"/>
        <end position="79"/>
    </location>
</feature>
<dbReference type="WBParaSite" id="MBELARI_LOCUS12284">
    <property type="protein sequence ID" value="MBELARI_LOCUS12284"/>
    <property type="gene ID" value="MBELARI_LOCUS12284"/>
</dbReference>
<dbReference type="SUPFAM" id="SSF118359">
    <property type="entry name" value="Expressed protein At2g23090/F21P24.15"/>
    <property type="match status" value="1"/>
</dbReference>
<evidence type="ECO:0000313" key="6">
    <source>
        <dbReference type="Proteomes" id="UP000887575"/>
    </source>
</evidence>
<keyword evidence="6" id="KW-1185">Reference proteome</keyword>
<organism evidence="6 7">
    <name type="scientific">Mesorhabditis belari</name>
    <dbReference type="NCBI Taxonomy" id="2138241"/>
    <lineage>
        <taxon>Eukaryota</taxon>
        <taxon>Metazoa</taxon>
        <taxon>Ecdysozoa</taxon>
        <taxon>Nematoda</taxon>
        <taxon>Chromadorea</taxon>
        <taxon>Rhabditida</taxon>
        <taxon>Rhabditina</taxon>
        <taxon>Rhabditomorpha</taxon>
        <taxon>Rhabditoidea</taxon>
        <taxon>Rhabditidae</taxon>
        <taxon>Mesorhabditinae</taxon>
        <taxon>Mesorhabditis</taxon>
    </lineage>
</organism>
<feature type="compositionally biased region" description="Basic and acidic residues" evidence="5">
    <location>
        <begin position="22"/>
        <end position="37"/>
    </location>
</feature>
<evidence type="ECO:0000256" key="4">
    <source>
        <dbReference type="ARBA" id="ARBA00023242"/>
    </source>
</evidence>
<keyword evidence="4" id="KW-0539">Nucleus</keyword>
<comment type="subcellular location">
    <subcellularLocation>
        <location evidence="2">Cytoplasm</location>
    </subcellularLocation>
    <subcellularLocation>
        <location evidence="1">Nucleus</location>
    </subcellularLocation>
</comment>
<dbReference type="PANTHER" id="PTHR21213:SF0">
    <property type="entry name" value="ZINC FINGER PROTEIN 706"/>
    <property type="match status" value="1"/>
</dbReference>
<dbReference type="GO" id="GO:0005634">
    <property type="term" value="C:nucleus"/>
    <property type="evidence" value="ECO:0007669"/>
    <property type="project" value="UniProtKB-SubCell"/>
</dbReference>
<name>A0AAF3EE90_9BILA</name>
<feature type="region of interest" description="Disordered" evidence="5">
    <location>
        <begin position="65"/>
        <end position="86"/>
    </location>
</feature>
<evidence type="ECO:0000256" key="3">
    <source>
        <dbReference type="ARBA" id="ARBA00022490"/>
    </source>
</evidence>
<feature type="region of interest" description="Disordered" evidence="5">
    <location>
        <begin position="1"/>
        <end position="44"/>
    </location>
</feature>
<dbReference type="PANTHER" id="PTHR21213">
    <property type="entry name" value="GEO09665P1-RELATED"/>
    <property type="match status" value="1"/>
</dbReference>
<dbReference type="Gene3D" id="4.10.1050.10">
    <property type="entry name" value="At2g23090-like"/>
    <property type="match status" value="1"/>
</dbReference>
<dbReference type="GO" id="GO:0005737">
    <property type="term" value="C:cytoplasm"/>
    <property type="evidence" value="ECO:0007669"/>
    <property type="project" value="UniProtKB-SubCell"/>
</dbReference>
<sequence length="86" mass="9664">MHSDPHLLTKSDNGSRSSKRALPTEKREESIRCKESRGPSQKQSAQAALKFKCTVCMAQMPDPITYKDHFQSKHPKNDLPAELQGV</sequence>
<dbReference type="InterPro" id="IPR026939">
    <property type="entry name" value="ZNF706/At2g23090_sf"/>
</dbReference>
<proteinExistence type="predicted"/>